<organism evidence="1 2">
    <name type="scientific">Candidatus Magasanikbacteria bacterium CG11_big_fil_rev_8_21_14_0_20_39_34</name>
    <dbReference type="NCBI Taxonomy" id="1974653"/>
    <lineage>
        <taxon>Bacteria</taxon>
        <taxon>Candidatus Magasanikiibacteriota</taxon>
    </lineage>
</organism>
<dbReference type="Proteomes" id="UP000229600">
    <property type="component" value="Unassembled WGS sequence"/>
</dbReference>
<reference evidence="1 2" key="1">
    <citation type="submission" date="2017-09" db="EMBL/GenBank/DDBJ databases">
        <title>Depth-based differentiation of microbial function through sediment-hosted aquifers and enrichment of novel symbionts in the deep terrestrial subsurface.</title>
        <authorList>
            <person name="Probst A.J."/>
            <person name="Ladd B."/>
            <person name="Jarett J.K."/>
            <person name="Geller-Mcgrath D.E."/>
            <person name="Sieber C.M."/>
            <person name="Emerson J.B."/>
            <person name="Anantharaman K."/>
            <person name="Thomas B.C."/>
            <person name="Malmstrom R."/>
            <person name="Stieglmeier M."/>
            <person name="Klingl A."/>
            <person name="Woyke T."/>
            <person name="Ryan C.M."/>
            <person name="Banfield J.F."/>
        </authorList>
    </citation>
    <scope>NUCLEOTIDE SEQUENCE [LARGE SCALE GENOMIC DNA]</scope>
    <source>
        <strain evidence="1">CG11_big_fil_rev_8_21_14_0_20_39_34</strain>
    </source>
</reference>
<sequence length="119" mass="13686">MFFSPITKKNSLEVEASIDLDVDADFDEVSLQVLKDSSTPQKFLAIYQESHRGTLGTETVYHRGRDFNIDQILKILDAIKNSNIPILKKFYQENKNLFFDARSFKILLEVAPLEADFLL</sequence>
<evidence type="ECO:0000313" key="1">
    <source>
        <dbReference type="EMBL" id="PIR04416.1"/>
    </source>
</evidence>
<comment type="caution">
    <text evidence="1">The sequence shown here is derived from an EMBL/GenBank/DDBJ whole genome shotgun (WGS) entry which is preliminary data.</text>
</comment>
<name>A0A2H0N8H8_9BACT</name>
<proteinExistence type="predicted"/>
<protein>
    <submittedName>
        <fullName evidence="1">Uncharacterized protein</fullName>
    </submittedName>
</protein>
<evidence type="ECO:0000313" key="2">
    <source>
        <dbReference type="Proteomes" id="UP000229600"/>
    </source>
</evidence>
<gene>
    <name evidence="1" type="ORF">COV59_01045</name>
</gene>
<dbReference type="AlphaFoldDB" id="A0A2H0N8H8"/>
<dbReference type="EMBL" id="PCWN01000003">
    <property type="protein sequence ID" value="PIR04416.1"/>
    <property type="molecule type" value="Genomic_DNA"/>
</dbReference>
<accession>A0A2H0N8H8</accession>